<proteinExistence type="predicted"/>
<dbReference type="InterPro" id="IPR029052">
    <property type="entry name" value="Metallo-depent_PP-like"/>
</dbReference>
<organism evidence="2 3">
    <name type="scientific">Dawidia cretensis</name>
    <dbReference type="NCBI Taxonomy" id="2782350"/>
    <lineage>
        <taxon>Bacteria</taxon>
        <taxon>Pseudomonadati</taxon>
        <taxon>Bacteroidota</taxon>
        <taxon>Cytophagia</taxon>
        <taxon>Cytophagales</taxon>
        <taxon>Chryseotaleaceae</taxon>
        <taxon>Dawidia</taxon>
    </lineage>
</organism>
<keyword evidence="3" id="KW-1185">Reference proteome</keyword>
<feature type="domain" description="Calcineurin-like phosphoesterase" evidence="1">
    <location>
        <begin position="1"/>
        <end position="216"/>
    </location>
</feature>
<sequence length="249" mass="29086">MKIQYCSDLHLEFPANKNHLSKHPIEPVGDILLLAGDIMPFTHIEHEQEFFDFLSDNFQHVYWLPGNHEYYRSDFNQRTGTFRENIRSNVTLLNNTTIIHQGARLVFSTLWSQIDPTKELAIKKVMSDFKLITINGRKINIDDYNELHAGALQYLKTELTVPTAQRTIVVTHHRPTFLNYPERYRHSELNTAFATELYNLIENSHTSHWIFGHTHETFPDTAIGQTILTTNPLGYIERNEHLGFRTRVI</sequence>
<dbReference type="AlphaFoldDB" id="A0AAP2DVE1"/>
<gene>
    <name evidence="2" type="ORF">KK062_08570</name>
</gene>
<dbReference type="EMBL" id="JAHESE010000005">
    <property type="protein sequence ID" value="MBT1708275.1"/>
    <property type="molecule type" value="Genomic_DNA"/>
</dbReference>
<evidence type="ECO:0000313" key="3">
    <source>
        <dbReference type="Proteomes" id="UP001319080"/>
    </source>
</evidence>
<dbReference type="PANTHER" id="PTHR37844">
    <property type="entry name" value="SER/THR PROTEIN PHOSPHATASE SUPERFAMILY (AFU_ORTHOLOGUE AFUA_1G14840)"/>
    <property type="match status" value="1"/>
</dbReference>
<reference evidence="2 3" key="1">
    <citation type="submission" date="2021-05" db="EMBL/GenBank/DDBJ databases">
        <title>A Polyphasic approach of four new species of the genus Ohtaekwangia: Ohtaekwangia histidinii sp. nov., Ohtaekwangia cretensis sp. nov., Ohtaekwangia indiensis sp. nov., Ohtaekwangia reichenbachii sp. nov. from diverse environment.</title>
        <authorList>
            <person name="Octaviana S."/>
        </authorList>
    </citation>
    <scope>NUCLEOTIDE SEQUENCE [LARGE SCALE GENOMIC DNA]</scope>
    <source>
        <strain evidence="2 3">PWU5</strain>
    </source>
</reference>
<dbReference type="Pfam" id="PF00149">
    <property type="entry name" value="Metallophos"/>
    <property type="match status" value="1"/>
</dbReference>
<dbReference type="Gene3D" id="3.60.21.10">
    <property type="match status" value="1"/>
</dbReference>
<dbReference type="InterPro" id="IPR004843">
    <property type="entry name" value="Calcineurin-like_PHP"/>
</dbReference>
<dbReference type="GO" id="GO:0016787">
    <property type="term" value="F:hydrolase activity"/>
    <property type="evidence" value="ECO:0007669"/>
    <property type="project" value="InterPro"/>
</dbReference>
<dbReference type="RefSeq" id="WP_262899174.1">
    <property type="nucleotide sequence ID" value="NZ_JAHESE010000005.1"/>
</dbReference>
<dbReference type="PANTHER" id="PTHR37844:SF1">
    <property type="entry name" value="CALCINEURIN-LIKE PHOSPHOESTERASE DOMAIN-CONTAINING PROTEIN"/>
    <property type="match status" value="1"/>
</dbReference>
<accession>A0AAP2DVE1</accession>
<name>A0AAP2DVE1_9BACT</name>
<dbReference type="Proteomes" id="UP001319080">
    <property type="component" value="Unassembled WGS sequence"/>
</dbReference>
<protein>
    <submittedName>
        <fullName evidence="2">Metallophosphoesterase</fullName>
    </submittedName>
</protein>
<dbReference type="SUPFAM" id="SSF56300">
    <property type="entry name" value="Metallo-dependent phosphatases"/>
    <property type="match status" value="1"/>
</dbReference>
<comment type="caution">
    <text evidence="2">The sequence shown here is derived from an EMBL/GenBank/DDBJ whole genome shotgun (WGS) entry which is preliminary data.</text>
</comment>
<evidence type="ECO:0000313" key="2">
    <source>
        <dbReference type="EMBL" id="MBT1708275.1"/>
    </source>
</evidence>
<evidence type="ECO:0000259" key="1">
    <source>
        <dbReference type="Pfam" id="PF00149"/>
    </source>
</evidence>